<dbReference type="GO" id="GO:0009401">
    <property type="term" value="P:phosphoenolpyruvate-dependent sugar phosphotransferase system"/>
    <property type="evidence" value="ECO:0007669"/>
    <property type="project" value="InterPro"/>
</dbReference>
<evidence type="ECO:0000259" key="8">
    <source>
        <dbReference type="PROSITE" id="PS51372"/>
    </source>
</evidence>
<protein>
    <submittedName>
        <fullName evidence="9">PRD domain-containing protein</fullName>
    </submittedName>
</protein>
<dbReference type="Proteomes" id="UP000503330">
    <property type="component" value="Chromosome"/>
</dbReference>
<dbReference type="Pfam" id="PF05043">
    <property type="entry name" value="Mga"/>
    <property type="match status" value="1"/>
</dbReference>
<evidence type="ECO:0000313" key="9">
    <source>
        <dbReference type="EMBL" id="QJA05073.1"/>
    </source>
</evidence>
<feature type="domain" description="PRD" evidence="8">
    <location>
        <begin position="293"/>
        <end position="400"/>
    </location>
</feature>
<dbReference type="SUPFAM" id="SSF52794">
    <property type="entry name" value="PTS system IIB component-like"/>
    <property type="match status" value="1"/>
</dbReference>
<dbReference type="Gene3D" id="3.40.50.2300">
    <property type="match status" value="1"/>
</dbReference>
<dbReference type="InterPro" id="IPR036388">
    <property type="entry name" value="WH-like_DNA-bd_sf"/>
</dbReference>
<keyword evidence="1" id="KW-0808">Transferase</keyword>
<dbReference type="PANTHER" id="PTHR30185:SF13">
    <property type="entry name" value="LICABCH OPERON REGULATOR-RELATED"/>
    <property type="match status" value="1"/>
</dbReference>
<dbReference type="GeneID" id="61928436"/>
<dbReference type="Gene3D" id="1.10.10.10">
    <property type="entry name" value="Winged helix-like DNA-binding domain superfamily/Winged helix DNA-binding domain"/>
    <property type="match status" value="1"/>
</dbReference>
<evidence type="ECO:0000256" key="2">
    <source>
        <dbReference type="ARBA" id="ARBA00022737"/>
    </source>
</evidence>
<evidence type="ECO:0000256" key="5">
    <source>
        <dbReference type="ARBA" id="ARBA00023163"/>
    </source>
</evidence>
<dbReference type="InterPro" id="IPR013011">
    <property type="entry name" value="PTS_EIIB_2"/>
</dbReference>
<evidence type="ECO:0000259" key="7">
    <source>
        <dbReference type="PROSITE" id="PS51099"/>
    </source>
</evidence>
<dbReference type="PROSITE" id="PS51099">
    <property type="entry name" value="PTS_EIIB_TYPE_2"/>
    <property type="match status" value="1"/>
</dbReference>
<dbReference type="InterPro" id="IPR013196">
    <property type="entry name" value="HTH_11"/>
</dbReference>
<dbReference type="InterPro" id="IPR002178">
    <property type="entry name" value="PTS_EIIA_type-2_dom"/>
</dbReference>
<gene>
    <name evidence="9" type="ORF">G4D54_22825</name>
</gene>
<dbReference type="PANTHER" id="PTHR30185">
    <property type="entry name" value="CRYPTIC BETA-GLUCOSIDE BGL OPERON ANTITERMINATOR"/>
    <property type="match status" value="1"/>
</dbReference>
<dbReference type="InterPro" id="IPR036095">
    <property type="entry name" value="PTS_EIIB-like_sf"/>
</dbReference>
<dbReference type="RefSeq" id="WP_008727878.1">
    <property type="nucleotide sequence ID" value="NZ_BAAACC010000014.1"/>
</dbReference>
<dbReference type="PROSITE" id="PS51094">
    <property type="entry name" value="PTS_EIIA_TYPE_2"/>
    <property type="match status" value="1"/>
</dbReference>
<dbReference type="InterPro" id="IPR011608">
    <property type="entry name" value="PRD"/>
</dbReference>
<reference evidence="9 10" key="1">
    <citation type="submission" date="2020-02" db="EMBL/GenBank/DDBJ databases">
        <authorList>
            <person name="Kociolek L.K."/>
            <person name="Ozer E.A."/>
        </authorList>
    </citation>
    <scope>NUCLEOTIDE SEQUENCE [LARGE SCALE GENOMIC DNA]</scope>
    <source>
        <strain evidence="9 10">ATCC 14501</strain>
    </source>
</reference>
<dbReference type="InterPro" id="IPR050661">
    <property type="entry name" value="BglG_antiterminators"/>
</dbReference>
<dbReference type="EMBL" id="CP048838">
    <property type="protein sequence ID" value="QJA05073.1"/>
    <property type="molecule type" value="Genomic_DNA"/>
</dbReference>
<evidence type="ECO:0000256" key="3">
    <source>
        <dbReference type="ARBA" id="ARBA00023015"/>
    </source>
</evidence>
<dbReference type="Gene3D" id="1.10.1790.10">
    <property type="entry name" value="PRD domain"/>
    <property type="match status" value="1"/>
</dbReference>
<feature type="domain" description="PTS EIIB type-2" evidence="7">
    <location>
        <begin position="404"/>
        <end position="494"/>
    </location>
</feature>
<name>A0AAP9MIB8_CLOIN</name>
<evidence type="ECO:0000259" key="6">
    <source>
        <dbReference type="PROSITE" id="PS51094"/>
    </source>
</evidence>
<evidence type="ECO:0000313" key="10">
    <source>
        <dbReference type="Proteomes" id="UP000503330"/>
    </source>
</evidence>
<dbReference type="Pfam" id="PF00359">
    <property type="entry name" value="PTS_EIIA_2"/>
    <property type="match status" value="1"/>
</dbReference>
<keyword evidence="3" id="KW-0805">Transcription regulation</keyword>
<sequence>MDRSKAYEILKSLNEKEYVTARDISESCEISIKTIRNRITDINKMLVYQKVGCIESRPHYGYKLRVHNNVKFKEFLENFTEAKQAVPENPQERAFGVLSILLNQRDCIVMETIAARLYISRTSISNTMREIEGMLEEYNLTLVRKSHNGIMIAGKEQDKRSLMNSLIEKDVYFYESQNPITIKVIQDMLKKIIQRNTEITIYSAAFDKLVVSVFVFTQRILSGFYIDTDYDREEVDHIDDNTLVVTDQILKALEAMGITIAEEKYSAEFSFLAILFQSQQTMITKNQFSGTMIIPVHIQEKVSTMLEGIYKEFGVDLRSNLELRMSLYTHLIPFDIRMKYNIPITNPQKLDIKEKYPLSYAMASYAFAAIQDQYAKLITEDEIAYITPFIELFTGEEEKFKHKKRILIICSAGRASSQLLAFKFMREFEPFISSIEMRNMHNFTQENLDSYDFIFSTIPIDVKGKHIYYINPYLTKNDLYKVKDILIHNDYDSSLLEFYKKELFFNCVEGKTRQEVIHNICCRMQKHYDKPIGMLEEKILERENLYPTDYGNFIAFPHPMEACTEETFISVSVLKDAVKWSEKRVRIVFVISYGKGYVEEEKIKNLNTLTFRLFSNREAVKRILENPVYETVIEQLIG</sequence>
<dbReference type="InterPro" id="IPR036634">
    <property type="entry name" value="PRD_sf"/>
</dbReference>
<proteinExistence type="predicted"/>
<dbReference type="AlphaFoldDB" id="A0AAP9MIB8"/>
<feature type="domain" description="PTS EIIA type-2" evidence="6">
    <location>
        <begin position="497"/>
        <end position="638"/>
    </location>
</feature>
<dbReference type="Pfam" id="PF08279">
    <property type="entry name" value="HTH_11"/>
    <property type="match status" value="1"/>
</dbReference>
<dbReference type="InterPro" id="IPR007737">
    <property type="entry name" value="Mga_HTH"/>
</dbReference>
<dbReference type="GO" id="GO:0006355">
    <property type="term" value="P:regulation of DNA-templated transcription"/>
    <property type="evidence" value="ECO:0007669"/>
    <property type="project" value="InterPro"/>
</dbReference>
<dbReference type="GO" id="GO:0008982">
    <property type="term" value="F:protein-N(PI)-phosphohistidine-sugar phosphotransferase activity"/>
    <property type="evidence" value="ECO:0007669"/>
    <property type="project" value="InterPro"/>
</dbReference>
<keyword evidence="4" id="KW-0010">Activator</keyword>
<dbReference type="PROSITE" id="PS51372">
    <property type="entry name" value="PRD_2"/>
    <property type="match status" value="1"/>
</dbReference>
<keyword evidence="2" id="KW-0677">Repeat</keyword>
<accession>A0AAP9MIB8</accession>
<evidence type="ECO:0000256" key="1">
    <source>
        <dbReference type="ARBA" id="ARBA00022679"/>
    </source>
</evidence>
<dbReference type="Pfam" id="PF00874">
    <property type="entry name" value="PRD"/>
    <property type="match status" value="1"/>
</dbReference>
<dbReference type="InterPro" id="IPR016152">
    <property type="entry name" value="PTrfase/Anion_transptr"/>
</dbReference>
<organism evidence="9 10">
    <name type="scientific">Clostridium innocuum</name>
    <dbReference type="NCBI Taxonomy" id="1522"/>
    <lineage>
        <taxon>Bacteria</taxon>
        <taxon>Bacillati</taxon>
        <taxon>Bacillota</taxon>
        <taxon>Clostridia</taxon>
        <taxon>Eubacteriales</taxon>
        <taxon>Clostridiaceae</taxon>
        <taxon>Clostridium</taxon>
    </lineage>
</organism>
<dbReference type="SUPFAM" id="SSF63520">
    <property type="entry name" value="PTS-regulatory domain, PRD"/>
    <property type="match status" value="1"/>
</dbReference>
<keyword evidence="5" id="KW-0804">Transcription</keyword>
<evidence type="ECO:0000256" key="4">
    <source>
        <dbReference type="ARBA" id="ARBA00023159"/>
    </source>
</evidence>
<dbReference type="CDD" id="cd05568">
    <property type="entry name" value="PTS_IIB_bgl_like"/>
    <property type="match status" value="1"/>
</dbReference>
<dbReference type="SUPFAM" id="SSF55804">
    <property type="entry name" value="Phoshotransferase/anion transport protein"/>
    <property type="match status" value="1"/>
</dbReference>
<dbReference type="Gene3D" id="3.40.930.10">
    <property type="entry name" value="Mannitol-specific EII, Chain A"/>
    <property type="match status" value="1"/>
</dbReference>